<keyword evidence="3" id="KW-1185">Reference proteome</keyword>
<gene>
    <name evidence="2" type="ORF">BACCIP111899_04148</name>
</gene>
<dbReference type="Proteomes" id="UP000789423">
    <property type="component" value="Unassembled WGS sequence"/>
</dbReference>
<accession>A0ABM8YGW7</accession>
<feature type="coiled-coil region" evidence="1">
    <location>
        <begin position="76"/>
        <end position="110"/>
    </location>
</feature>
<organism evidence="2 3">
    <name type="scientific">Bacillus rhizoplanae</name>
    <dbReference type="NCBI Taxonomy" id="2880966"/>
    <lineage>
        <taxon>Bacteria</taxon>
        <taxon>Bacillati</taxon>
        <taxon>Bacillota</taxon>
        <taxon>Bacilli</taxon>
        <taxon>Bacillales</taxon>
        <taxon>Bacillaceae</taxon>
        <taxon>Bacillus</taxon>
    </lineage>
</organism>
<comment type="caution">
    <text evidence="2">The sequence shown here is derived from an EMBL/GenBank/DDBJ whole genome shotgun (WGS) entry which is preliminary data.</text>
</comment>
<evidence type="ECO:0000313" key="2">
    <source>
        <dbReference type="EMBL" id="CAG9614915.1"/>
    </source>
</evidence>
<feature type="coiled-coil region" evidence="1">
    <location>
        <begin position="7"/>
        <end position="41"/>
    </location>
</feature>
<evidence type="ECO:0000256" key="1">
    <source>
        <dbReference type="SAM" id="Coils"/>
    </source>
</evidence>
<reference evidence="2 3" key="1">
    <citation type="submission" date="2021-10" db="EMBL/GenBank/DDBJ databases">
        <authorList>
            <person name="Criscuolo A."/>
        </authorList>
    </citation>
    <scope>NUCLEOTIDE SEQUENCE [LARGE SCALE GENOMIC DNA]</scope>
    <source>
        <strain evidence="3">CIP 111899</strain>
    </source>
</reference>
<protein>
    <recommendedName>
        <fullName evidence="4">DUF5082 domain-containing protein</fullName>
    </recommendedName>
</protein>
<evidence type="ECO:0008006" key="4">
    <source>
        <dbReference type="Google" id="ProtNLM"/>
    </source>
</evidence>
<sequence>MNMLNTIKNLLEGNNKKVKTVENAQKEVDKLTVAENELHDQRSSVARKISEVEQALRIISANLVIDEKDKTALASKEKGTKKLESLQAEVAELDSKIANTREKVLEAKKELFRSQGEEAKKVNIEVTKNQMVIHQINEFFDVDSYSAHSLKGNHQAPQDISQAYGLGDFQQLNPQEQSFILGINKEINEKGKEEANKIVKEVFEAINVVLDKHNVELADQTKERIEKL</sequence>
<dbReference type="EMBL" id="CAKJTI010000044">
    <property type="protein sequence ID" value="CAG9614915.1"/>
    <property type="molecule type" value="Genomic_DNA"/>
</dbReference>
<proteinExistence type="predicted"/>
<name>A0ABM8YGW7_9BACI</name>
<evidence type="ECO:0000313" key="3">
    <source>
        <dbReference type="Proteomes" id="UP000789423"/>
    </source>
</evidence>
<keyword evidence="1" id="KW-0175">Coiled coil</keyword>